<dbReference type="Proteomes" id="UP000830729">
    <property type="component" value="Plasmid unnamed4"/>
</dbReference>
<evidence type="ECO:0000256" key="1">
    <source>
        <dbReference type="SAM" id="Phobius"/>
    </source>
</evidence>
<reference evidence="2 3" key="1">
    <citation type="submission" date="2022-04" db="EMBL/GenBank/DDBJ databases">
        <title>Diverse halophilic archaea isolated from saline environments.</title>
        <authorList>
            <person name="Cui H.-L."/>
        </authorList>
    </citation>
    <scope>NUCLEOTIDE SEQUENCE [LARGE SCALE GENOMIC DNA]</scope>
    <source>
        <strain evidence="2 3">XZYJT49</strain>
        <plasmid evidence="2 3">unnamed4</plasmid>
    </source>
</reference>
<keyword evidence="2" id="KW-0614">Plasmid</keyword>
<geneLocation type="plasmid" evidence="2 3">
    <name>unnamed4</name>
</geneLocation>
<keyword evidence="1" id="KW-1133">Transmembrane helix</keyword>
<dbReference type="Gene3D" id="3.40.50.300">
    <property type="entry name" value="P-loop containing nucleotide triphosphate hydrolases"/>
    <property type="match status" value="1"/>
</dbReference>
<accession>A0A8U0I1Z0</accession>
<sequence>MITDARALRLIFVLSELHHRDGELEHLSSYLKPIRMSLSDENALITSPLRSGKTTLAQYNVGQLKAPRSTSGPATSTAFRTGAMHALLRDAGIGRDMLLTSASTSRYLARLPYLDEVDVLADRDPPRVALRVAEHYDAHGLRGRRRLPRDAESRVQSWIRTATKIRLAKYQYGERVDIIRGRVEAGLQHGGADDAMMHCIADLAAGDARFGIALPVFGKSADCVAGPPPNGVRSLTRQEGQATVRYPGWDANRCWLRGQTVTVGLLVVGFFAAVWVTQGLLAFPWFEGGMNTLSHFVGLLAGIGQSKLVINNRKN</sequence>
<dbReference type="RefSeq" id="WP_248653232.1">
    <property type="nucleotide sequence ID" value="NZ_CP096663.1"/>
</dbReference>
<dbReference type="GeneID" id="72188098"/>
<feature type="transmembrane region" description="Helical" evidence="1">
    <location>
        <begin position="292"/>
        <end position="310"/>
    </location>
</feature>
<name>A0A8U0I1Z0_9EURY</name>
<dbReference type="AlphaFoldDB" id="A0A8U0I1Z0"/>
<dbReference type="SUPFAM" id="SSF52540">
    <property type="entry name" value="P-loop containing nucleoside triphosphate hydrolases"/>
    <property type="match status" value="1"/>
</dbReference>
<keyword evidence="3" id="KW-1185">Reference proteome</keyword>
<dbReference type="InterPro" id="IPR027417">
    <property type="entry name" value="P-loop_NTPase"/>
</dbReference>
<dbReference type="Gene3D" id="1.10.8.60">
    <property type="match status" value="1"/>
</dbReference>
<keyword evidence="1" id="KW-0812">Transmembrane</keyword>
<evidence type="ECO:0000313" key="2">
    <source>
        <dbReference type="EMBL" id="UPV77208.1"/>
    </source>
</evidence>
<proteinExistence type="predicted"/>
<protein>
    <submittedName>
        <fullName evidence="2">Uncharacterized protein</fullName>
    </submittedName>
</protein>
<organism evidence="2 3">
    <name type="scientific">Halorussus limi</name>
    <dbReference type="NCBI Taxonomy" id="2938695"/>
    <lineage>
        <taxon>Archaea</taxon>
        <taxon>Methanobacteriati</taxon>
        <taxon>Methanobacteriota</taxon>
        <taxon>Stenosarchaea group</taxon>
        <taxon>Halobacteria</taxon>
        <taxon>Halobacteriales</taxon>
        <taxon>Haladaptataceae</taxon>
        <taxon>Halorussus</taxon>
    </lineage>
</organism>
<dbReference type="KEGG" id="halx:M0R89_22825"/>
<feature type="transmembrane region" description="Helical" evidence="1">
    <location>
        <begin position="263"/>
        <end position="286"/>
    </location>
</feature>
<evidence type="ECO:0000313" key="3">
    <source>
        <dbReference type="Proteomes" id="UP000830729"/>
    </source>
</evidence>
<dbReference type="EMBL" id="CP096663">
    <property type="protein sequence ID" value="UPV77208.1"/>
    <property type="molecule type" value="Genomic_DNA"/>
</dbReference>
<gene>
    <name evidence="2" type="ORF">M0R89_22825</name>
</gene>
<keyword evidence="1" id="KW-0472">Membrane</keyword>